<keyword evidence="7" id="KW-0648">Protein biosynthesis</keyword>
<dbReference type="InterPro" id="IPR001412">
    <property type="entry name" value="aa-tRNA-synth_I_CS"/>
</dbReference>
<dbReference type="InterPro" id="IPR014729">
    <property type="entry name" value="Rossmann-like_a/b/a_fold"/>
</dbReference>
<dbReference type="Pfam" id="PF00749">
    <property type="entry name" value="tRNA-synt_1c"/>
    <property type="match status" value="1"/>
</dbReference>
<evidence type="ECO:0000256" key="2">
    <source>
        <dbReference type="ARBA" id="ARBA00022723"/>
    </source>
</evidence>
<dbReference type="InterPro" id="IPR000924">
    <property type="entry name" value="Glu/Gln-tRNA-synth"/>
</dbReference>
<evidence type="ECO:0000256" key="6">
    <source>
        <dbReference type="ARBA" id="ARBA00023146"/>
    </source>
</evidence>
<keyword evidence="6 7" id="KW-0030">Aminoacyl-tRNA synthetase</keyword>
<dbReference type="GO" id="GO:0016874">
    <property type="term" value="F:ligase activity"/>
    <property type="evidence" value="ECO:0007669"/>
    <property type="project" value="UniProtKB-KW"/>
</dbReference>
<evidence type="ECO:0000313" key="10">
    <source>
        <dbReference type="Proteomes" id="UP000037247"/>
    </source>
</evidence>
<evidence type="ECO:0000256" key="5">
    <source>
        <dbReference type="ARBA" id="ARBA00022840"/>
    </source>
</evidence>
<dbReference type="PRINTS" id="PR00987">
    <property type="entry name" value="TRNASYNTHGLU"/>
</dbReference>
<protein>
    <submittedName>
        <fullName evidence="9">Glutamyl-Q tRNA(Asp) ligase</fullName>
    </submittedName>
</protein>
<keyword evidence="4" id="KW-0862">Zinc</keyword>
<dbReference type="Proteomes" id="UP000037247">
    <property type="component" value="Unassembled WGS sequence"/>
</dbReference>
<feature type="domain" description="Glutamyl/glutaminyl-tRNA synthetase class Ib catalytic" evidence="8">
    <location>
        <begin position="16"/>
        <end position="268"/>
    </location>
</feature>
<comment type="caution">
    <text evidence="9">The sequence shown here is derived from an EMBL/GenBank/DDBJ whole genome shotgun (WGS) entry which is preliminary data.</text>
</comment>
<dbReference type="RefSeq" id="WP_049700137.1">
    <property type="nucleotide sequence ID" value="NZ_LDTZ01000020.1"/>
</dbReference>
<name>A0ABR5I8Q0_9ACTN</name>
<evidence type="ECO:0000256" key="7">
    <source>
        <dbReference type="RuleBase" id="RU363037"/>
    </source>
</evidence>
<evidence type="ECO:0000313" key="9">
    <source>
        <dbReference type="EMBL" id="KNA90060.1"/>
    </source>
</evidence>
<keyword evidence="5 7" id="KW-0067">ATP-binding</keyword>
<dbReference type="PANTHER" id="PTHR43311:SF1">
    <property type="entry name" value="GLUTAMYL-Q TRNA(ASP) SYNTHETASE"/>
    <property type="match status" value="1"/>
</dbReference>
<gene>
    <name evidence="9" type="ORF">ABW18_16710</name>
</gene>
<sequence length="311" mass="34108">MSAHEPAAQPALAAGRYAPSPSGDLHVGNLRTAVLAWLFAHTSGRRFLLRMENLDRTAVGSDQRQIDDLHALGIDWEPPVVYQTDRLDRYRAVIDDLTMRGRTFECFCTRREILEAPSAPHSPPGAYPGTCRHLTAEQRESKRAAGRPPAIRIVSDVDEFSVVDILHGEYTGAVDDFVIQRGDGTPAYNLAVVVDDAEQGVDQVVRGDDLLSSAPRQSYLTTLLGHTPPVYAHVPMVLNDKQIRLSKRDGAVTLADLAARGVGTATVLDHIAASLQLAEPGEHVTLDDLAQRFDPTKLPTQPWILTEDEWT</sequence>
<accession>A0ABR5I8Q0</accession>
<evidence type="ECO:0000256" key="1">
    <source>
        <dbReference type="ARBA" id="ARBA00022598"/>
    </source>
</evidence>
<comment type="similarity">
    <text evidence="7">Belongs to the class-I aminoacyl-tRNA synthetase family.</text>
</comment>
<dbReference type="Gene3D" id="3.40.50.620">
    <property type="entry name" value="HUPs"/>
    <property type="match status" value="1"/>
</dbReference>
<proteinExistence type="inferred from homology"/>
<reference evidence="9 10" key="1">
    <citation type="submission" date="2015-05" db="EMBL/GenBank/DDBJ databases">
        <title>Draft genome sequence of the bacterium Gordonia jacobaea a new member of the Gordonia genus.</title>
        <authorList>
            <person name="Jimenez-Galisteo G."/>
            <person name="Dominguez A."/>
            <person name="Munoz E."/>
            <person name="Vinas M."/>
        </authorList>
    </citation>
    <scope>NUCLEOTIDE SEQUENCE [LARGE SCALE GENOMIC DNA]</scope>
    <source>
        <strain evidence="10">mv1</strain>
    </source>
</reference>
<dbReference type="PANTHER" id="PTHR43311">
    <property type="entry name" value="GLUTAMATE--TRNA LIGASE"/>
    <property type="match status" value="1"/>
</dbReference>
<evidence type="ECO:0000256" key="4">
    <source>
        <dbReference type="ARBA" id="ARBA00022833"/>
    </source>
</evidence>
<dbReference type="SUPFAM" id="SSF52374">
    <property type="entry name" value="Nucleotidylyl transferase"/>
    <property type="match status" value="1"/>
</dbReference>
<dbReference type="InterPro" id="IPR020058">
    <property type="entry name" value="Glu/Gln-tRNA-synth_Ib_cat-dom"/>
</dbReference>
<dbReference type="InterPro" id="IPR049940">
    <property type="entry name" value="GluQ/Sye"/>
</dbReference>
<dbReference type="PROSITE" id="PS00178">
    <property type="entry name" value="AA_TRNA_LIGASE_I"/>
    <property type="match status" value="1"/>
</dbReference>
<keyword evidence="1 7" id="KW-0436">Ligase</keyword>
<organism evidence="9 10">
    <name type="scientific">Gordonia jacobaea</name>
    <dbReference type="NCBI Taxonomy" id="122202"/>
    <lineage>
        <taxon>Bacteria</taxon>
        <taxon>Bacillati</taxon>
        <taxon>Actinomycetota</taxon>
        <taxon>Actinomycetes</taxon>
        <taxon>Mycobacteriales</taxon>
        <taxon>Gordoniaceae</taxon>
        <taxon>Gordonia</taxon>
    </lineage>
</organism>
<keyword evidence="10" id="KW-1185">Reference proteome</keyword>
<evidence type="ECO:0000256" key="3">
    <source>
        <dbReference type="ARBA" id="ARBA00022741"/>
    </source>
</evidence>
<dbReference type="NCBIfam" id="NF004315">
    <property type="entry name" value="PRK05710.1-4"/>
    <property type="match status" value="1"/>
</dbReference>
<evidence type="ECO:0000259" key="8">
    <source>
        <dbReference type="Pfam" id="PF00749"/>
    </source>
</evidence>
<dbReference type="EMBL" id="LDTZ01000020">
    <property type="protein sequence ID" value="KNA90060.1"/>
    <property type="molecule type" value="Genomic_DNA"/>
</dbReference>
<keyword evidence="3 7" id="KW-0547">Nucleotide-binding</keyword>
<keyword evidence="2" id="KW-0479">Metal-binding</keyword>